<dbReference type="EMBL" id="KL585003">
    <property type="protein sequence ID" value="KEQ79719.1"/>
    <property type="molecule type" value="Genomic_DNA"/>
</dbReference>
<gene>
    <name evidence="2" type="ORF">M438DRAFT_141393</name>
</gene>
<proteinExistence type="predicted"/>
<evidence type="ECO:0000313" key="2">
    <source>
        <dbReference type="EMBL" id="KEQ79719.1"/>
    </source>
</evidence>
<dbReference type="RefSeq" id="XP_029755906.1">
    <property type="nucleotide sequence ID" value="XM_029898888.1"/>
</dbReference>
<name>A0A074X7J8_AURPU</name>
<keyword evidence="3" id="KW-1185">Reference proteome</keyword>
<feature type="transmembrane region" description="Helical" evidence="1">
    <location>
        <begin position="60"/>
        <end position="84"/>
    </location>
</feature>
<dbReference type="Proteomes" id="UP000030706">
    <property type="component" value="Unassembled WGS sequence"/>
</dbReference>
<protein>
    <submittedName>
        <fullName evidence="2">Uncharacterized protein</fullName>
    </submittedName>
</protein>
<dbReference type="AlphaFoldDB" id="A0A074X7J8"/>
<organism evidence="2 3">
    <name type="scientific">Aureobasidium pullulans EXF-150</name>
    <dbReference type="NCBI Taxonomy" id="1043002"/>
    <lineage>
        <taxon>Eukaryota</taxon>
        <taxon>Fungi</taxon>
        <taxon>Dikarya</taxon>
        <taxon>Ascomycota</taxon>
        <taxon>Pezizomycotina</taxon>
        <taxon>Dothideomycetes</taxon>
        <taxon>Dothideomycetidae</taxon>
        <taxon>Dothideales</taxon>
        <taxon>Saccotheciaceae</taxon>
        <taxon>Aureobasidium</taxon>
    </lineage>
</organism>
<keyword evidence="1" id="KW-1133">Transmembrane helix</keyword>
<reference evidence="2 3" key="1">
    <citation type="journal article" date="2014" name="BMC Genomics">
        <title>Genome sequencing of four Aureobasidium pullulans varieties: biotechnological potential, stress tolerance, and description of new species.</title>
        <authorList>
            <person name="Gostin Ar C."/>
            <person name="Ohm R.A."/>
            <person name="Kogej T."/>
            <person name="Sonjak S."/>
            <person name="Turk M."/>
            <person name="Zajc J."/>
            <person name="Zalar P."/>
            <person name="Grube M."/>
            <person name="Sun H."/>
            <person name="Han J."/>
            <person name="Sharma A."/>
            <person name="Chiniquy J."/>
            <person name="Ngan C.Y."/>
            <person name="Lipzen A."/>
            <person name="Barry K."/>
            <person name="Grigoriev I.V."/>
            <person name="Gunde-Cimerman N."/>
        </authorList>
    </citation>
    <scope>NUCLEOTIDE SEQUENCE [LARGE SCALE GENOMIC DNA]</scope>
    <source>
        <strain evidence="2 3">EXF-150</strain>
    </source>
</reference>
<dbReference type="HOGENOM" id="CLU_1906344_0_0_1"/>
<evidence type="ECO:0000313" key="3">
    <source>
        <dbReference type="Proteomes" id="UP000030706"/>
    </source>
</evidence>
<dbReference type="GeneID" id="40741194"/>
<accession>A0A074X7J8</accession>
<keyword evidence="1" id="KW-0472">Membrane</keyword>
<sequence>MFRYEVRLRDKFRKRWKELENGGFEVDDIVASTSGEEEMATYSIFRHTTWRTHAMISRYIGNWGCCACTLLAFPALALSTLTCMRQRKATPKPSAWGFRTRTFGRIRCSERCRMQFLVGIIASAVIGKRFLLA</sequence>
<evidence type="ECO:0000256" key="1">
    <source>
        <dbReference type="SAM" id="Phobius"/>
    </source>
</evidence>
<keyword evidence="1" id="KW-0812">Transmembrane</keyword>